<dbReference type="Pfam" id="PF00126">
    <property type="entry name" value="HTH_1"/>
    <property type="match status" value="1"/>
</dbReference>
<gene>
    <name evidence="6" type="ORF">H1W37_07120</name>
</gene>
<evidence type="ECO:0000313" key="6">
    <source>
        <dbReference type="EMBL" id="MBA4611414.1"/>
    </source>
</evidence>
<evidence type="ECO:0000256" key="1">
    <source>
        <dbReference type="ARBA" id="ARBA00009437"/>
    </source>
</evidence>
<name>A0A838XWJ6_9HYPH</name>
<dbReference type="PANTHER" id="PTHR30537:SF5">
    <property type="entry name" value="HTH-TYPE TRANSCRIPTIONAL ACTIVATOR TTDR-RELATED"/>
    <property type="match status" value="1"/>
</dbReference>
<evidence type="ECO:0000256" key="3">
    <source>
        <dbReference type="ARBA" id="ARBA00023125"/>
    </source>
</evidence>
<dbReference type="Gene3D" id="3.40.190.10">
    <property type="entry name" value="Periplasmic binding protein-like II"/>
    <property type="match status" value="2"/>
</dbReference>
<proteinExistence type="inferred from homology"/>
<dbReference type="InterPro" id="IPR005119">
    <property type="entry name" value="LysR_subst-bd"/>
</dbReference>
<dbReference type="SUPFAM" id="SSF53850">
    <property type="entry name" value="Periplasmic binding protein-like II"/>
    <property type="match status" value="1"/>
</dbReference>
<dbReference type="Pfam" id="PF03466">
    <property type="entry name" value="LysR_substrate"/>
    <property type="match status" value="1"/>
</dbReference>
<evidence type="ECO:0000256" key="4">
    <source>
        <dbReference type="ARBA" id="ARBA00023163"/>
    </source>
</evidence>
<dbReference type="InterPro" id="IPR036388">
    <property type="entry name" value="WH-like_DNA-bd_sf"/>
</dbReference>
<keyword evidence="7" id="KW-1185">Reference proteome</keyword>
<dbReference type="InterPro" id="IPR000847">
    <property type="entry name" value="LysR_HTH_N"/>
</dbReference>
<comment type="caution">
    <text evidence="6">The sequence shown here is derived from an EMBL/GenBank/DDBJ whole genome shotgun (WGS) entry which is preliminary data.</text>
</comment>
<organism evidence="6 7">
    <name type="scientific">Stappia taiwanensis</name>
    <dbReference type="NCBI Taxonomy" id="992267"/>
    <lineage>
        <taxon>Bacteria</taxon>
        <taxon>Pseudomonadati</taxon>
        <taxon>Pseudomonadota</taxon>
        <taxon>Alphaproteobacteria</taxon>
        <taxon>Hyphomicrobiales</taxon>
        <taxon>Stappiaceae</taxon>
        <taxon>Stappia</taxon>
    </lineage>
</organism>
<dbReference type="RefSeq" id="WP_181759612.1">
    <property type="nucleotide sequence ID" value="NZ_BMCR01000006.1"/>
</dbReference>
<evidence type="ECO:0000313" key="7">
    <source>
        <dbReference type="Proteomes" id="UP000559404"/>
    </source>
</evidence>
<feature type="domain" description="HTH lysR-type" evidence="5">
    <location>
        <begin position="9"/>
        <end position="66"/>
    </location>
</feature>
<keyword evidence="3" id="KW-0238">DNA-binding</keyword>
<dbReference type="InterPro" id="IPR058163">
    <property type="entry name" value="LysR-type_TF_proteobact-type"/>
</dbReference>
<dbReference type="AlphaFoldDB" id="A0A838XWJ6"/>
<dbReference type="PRINTS" id="PR00039">
    <property type="entry name" value="HTHLYSR"/>
</dbReference>
<dbReference type="SUPFAM" id="SSF46785">
    <property type="entry name" value="Winged helix' DNA-binding domain"/>
    <property type="match status" value="1"/>
</dbReference>
<dbReference type="Gene3D" id="1.10.10.10">
    <property type="entry name" value="Winged helix-like DNA-binding domain superfamily/Winged helix DNA-binding domain"/>
    <property type="match status" value="1"/>
</dbReference>
<protein>
    <submittedName>
        <fullName evidence="6">LysR family transcriptional regulator</fullName>
    </submittedName>
</protein>
<dbReference type="PROSITE" id="PS50931">
    <property type="entry name" value="HTH_LYSR"/>
    <property type="match status" value="1"/>
</dbReference>
<comment type="similarity">
    <text evidence="1">Belongs to the LysR transcriptional regulatory family.</text>
</comment>
<dbReference type="InterPro" id="IPR036390">
    <property type="entry name" value="WH_DNA-bd_sf"/>
</dbReference>
<dbReference type="EMBL" id="JACEON010000005">
    <property type="protein sequence ID" value="MBA4611414.1"/>
    <property type="molecule type" value="Genomic_DNA"/>
</dbReference>
<reference evidence="6 7" key="2">
    <citation type="submission" date="2020-08" db="EMBL/GenBank/DDBJ databases">
        <title>Stappia taiwanensis sp. nov., isolated from a coastal thermal spring.</title>
        <authorList>
            <person name="Kampfer P."/>
        </authorList>
    </citation>
    <scope>NUCLEOTIDE SEQUENCE [LARGE SCALE GENOMIC DNA]</scope>
    <source>
        <strain evidence="6 7">DSM 23284</strain>
    </source>
</reference>
<keyword evidence="2" id="KW-0805">Transcription regulation</keyword>
<evidence type="ECO:0000259" key="5">
    <source>
        <dbReference type="PROSITE" id="PS50931"/>
    </source>
</evidence>
<dbReference type="CDD" id="cd08432">
    <property type="entry name" value="PBP2_GcdR_TrpI_HvrB_AmpR_like"/>
    <property type="match status" value="1"/>
</dbReference>
<evidence type="ECO:0000256" key="2">
    <source>
        <dbReference type="ARBA" id="ARBA00023015"/>
    </source>
</evidence>
<dbReference type="Proteomes" id="UP000559404">
    <property type="component" value="Unassembled WGS sequence"/>
</dbReference>
<sequence>MESLRHLLPSARALIAFEAAGRLGSFTRAAVELGLSQAAVSLAVKGLEDSLAVRLFHRRHRQVELTEAGARFHADVSLGLGHIRKAAEELRALGSDRHVTLFASTAFASFWMLPRLAQLREDLPDIDLRIQTGDRDFDLAGENIPLGVRAGPVGGFAAYEAEVLAPERIAAVASPAYVARFGRPETPAEVASQRLIHLEEPYRPCTDWGDWFASVGLPRPPRASGLVINDYVLVVQAVMEGQGIALGWQHLTDRLVRAGLLLPVGGHVLETDQTFQLIWPRGRALAPPALRVRDWLLDQRGG</sequence>
<keyword evidence="4" id="KW-0804">Transcription</keyword>
<dbReference type="PANTHER" id="PTHR30537">
    <property type="entry name" value="HTH-TYPE TRANSCRIPTIONAL REGULATOR"/>
    <property type="match status" value="1"/>
</dbReference>
<reference evidence="6 7" key="1">
    <citation type="submission" date="2020-07" db="EMBL/GenBank/DDBJ databases">
        <authorList>
            <person name="Li M."/>
        </authorList>
    </citation>
    <scope>NUCLEOTIDE SEQUENCE [LARGE SCALE GENOMIC DNA]</scope>
    <source>
        <strain evidence="6 7">DSM 23284</strain>
    </source>
</reference>
<dbReference type="GO" id="GO:0003700">
    <property type="term" value="F:DNA-binding transcription factor activity"/>
    <property type="evidence" value="ECO:0007669"/>
    <property type="project" value="InterPro"/>
</dbReference>
<accession>A0A838XWJ6</accession>
<dbReference type="FunFam" id="1.10.10.10:FF:000001">
    <property type="entry name" value="LysR family transcriptional regulator"/>
    <property type="match status" value="1"/>
</dbReference>
<dbReference type="GO" id="GO:0003677">
    <property type="term" value="F:DNA binding"/>
    <property type="evidence" value="ECO:0007669"/>
    <property type="project" value="UniProtKB-KW"/>
</dbReference>